<evidence type="ECO:0000313" key="3">
    <source>
        <dbReference type="EMBL" id="RVW28060.1"/>
    </source>
</evidence>
<reference evidence="3 4" key="1">
    <citation type="journal article" date="2018" name="PLoS Genet.">
        <title>Population sequencing reveals clonal diversity and ancestral inbreeding in the grapevine cultivar Chardonnay.</title>
        <authorList>
            <person name="Roach M.J."/>
            <person name="Johnson D.L."/>
            <person name="Bohlmann J."/>
            <person name="van Vuuren H.J."/>
            <person name="Jones S.J."/>
            <person name="Pretorius I.S."/>
            <person name="Schmidt S.A."/>
            <person name="Borneman A.R."/>
        </authorList>
    </citation>
    <scope>NUCLEOTIDE SEQUENCE [LARGE SCALE GENOMIC DNA]</scope>
    <source>
        <strain evidence="4">cv. Chardonnay</strain>
        <tissue evidence="3">Leaf</tissue>
    </source>
</reference>
<name>A0A438CXY0_VITVI</name>
<feature type="compositionally biased region" description="Basic and acidic residues" evidence="2">
    <location>
        <begin position="63"/>
        <end position="78"/>
    </location>
</feature>
<keyword evidence="1" id="KW-0175">Coiled coil</keyword>
<gene>
    <name evidence="3" type="ORF">CK203_097980</name>
</gene>
<feature type="coiled-coil region" evidence="1">
    <location>
        <begin position="265"/>
        <end position="343"/>
    </location>
</feature>
<evidence type="ECO:0000313" key="4">
    <source>
        <dbReference type="Proteomes" id="UP000288805"/>
    </source>
</evidence>
<comment type="caution">
    <text evidence="3">The sequence shown here is derived from an EMBL/GenBank/DDBJ whole genome shotgun (WGS) entry which is preliminary data.</text>
</comment>
<proteinExistence type="predicted"/>
<feature type="region of interest" description="Disordered" evidence="2">
    <location>
        <begin position="128"/>
        <end position="167"/>
    </location>
</feature>
<feature type="compositionally biased region" description="Low complexity" evidence="2">
    <location>
        <begin position="133"/>
        <end position="148"/>
    </location>
</feature>
<sequence length="348" mass="38189">MRGLARLTQRRAKSALISERRRAARPPATKEKNKTKKTLAQVLRIAAPTPKASSSSCRFGPNRPDHTIPESEEAKEPEATSSSLLLVIFHPGPSSPQPEPESTGLQVVDEPEEMRHTSNLRMGLLRRHGKQLASSAAPSNAAGSSTAATVKADALRPSSPVVVETPMSEGVLDASNGEEAPDEKGSHAAVVPPSWDDLMEMLKGLLLFHVTLSVVLLLLCPGYSRHPLHDATREQLFKRLKLEKVEAELATARKEVVDGWEQLCRVEAEKEAIRAEADILKKEKEALEGQVNEAGQENLQLKREKKELRASLAAQKKESEDLLAGLAAQKEEMEARFAAQKKEMEVEY</sequence>
<evidence type="ECO:0000256" key="2">
    <source>
        <dbReference type="SAM" id="MobiDB-lite"/>
    </source>
</evidence>
<evidence type="ECO:0000256" key="1">
    <source>
        <dbReference type="SAM" id="Coils"/>
    </source>
</evidence>
<dbReference type="EMBL" id="QGNW01001920">
    <property type="protein sequence ID" value="RVW28060.1"/>
    <property type="molecule type" value="Genomic_DNA"/>
</dbReference>
<dbReference type="Proteomes" id="UP000288805">
    <property type="component" value="Unassembled WGS sequence"/>
</dbReference>
<dbReference type="AlphaFoldDB" id="A0A438CXY0"/>
<accession>A0A438CXY0</accession>
<feature type="region of interest" description="Disordered" evidence="2">
    <location>
        <begin position="1"/>
        <end position="80"/>
    </location>
</feature>
<protein>
    <submittedName>
        <fullName evidence="3">Uncharacterized protein</fullName>
    </submittedName>
</protein>
<organism evidence="3 4">
    <name type="scientific">Vitis vinifera</name>
    <name type="common">Grape</name>
    <dbReference type="NCBI Taxonomy" id="29760"/>
    <lineage>
        <taxon>Eukaryota</taxon>
        <taxon>Viridiplantae</taxon>
        <taxon>Streptophyta</taxon>
        <taxon>Embryophyta</taxon>
        <taxon>Tracheophyta</taxon>
        <taxon>Spermatophyta</taxon>
        <taxon>Magnoliopsida</taxon>
        <taxon>eudicotyledons</taxon>
        <taxon>Gunneridae</taxon>
        <taxon>Pentapetalae</taxon>
        <taxon>rosids</taxon>
        <taxon>Vitales</taxon>
        <taxon>Vitaceae</taxon>
        <taxon>Viteae</taxon>
        <taxon>Vitis</taxon>
    </lineage>
</organism>